<organism evidence="2 3">
    <name type="scientific">Streblomastix strix</name>
    <dbReference type="NCBI Taxonomy" id="222440"/>
    <lineage>
        <taxon>Eukaryota</taxon>
        <taxon>Metamonada</taxon>
        <taxon>Preaxostyla</taxon>
        <taxon>Oxymonadida</taxon>
        <taxon>Streblomastigidae</taxon>
        <taxon>Streblomastix</taxon>
    </lineage>
</organism>
<evidence type="ECO:0000313" key="3">
    <source>
        <dbReference type="Proteomes" id="UP000324800"/>
    </source>
</evidence>
<gene>
    <name evidence="2" type="ORF">EZS28_055710</name>
</gene>
<reference evidence="2 3" key="1">
    <citation type="submission" date="2019-03" db="EMBL/GenBank/DDBJ databases">
        <title>Single cell metagenomics reveals metabolic interactions within the superorganism composed of flagellate Streblomastix strix and complex community of Bacteroidetes bacteria on its surface.</title>
        <authorList>
            <person name="Treitli S.C."/>
            <person name="Kolisko M."/>
            <person name="Husnik F."/>
            <person name="Keeling P."/>
            <person name="Hampl V."/>
        </authorList>
    </citation>
    <scope>NUCLEOTIDE SEQUENCE [LARGE SCALE GENOMIC DNA]</scope>
    <source>
        <strain evidence="2">ST1C</strain>
    </source>
</reference>
<evidence type="ECO:0000256" key="1">
    <source>
        <dbReference type="SAM" id="MobiDB-lite"/>
    </source>
</evidence>
<evidence type="ECO:0000313" key="2">
    <source>
        <dbReference type="EMBL" id="KAA6313715.1"/>
    </source>
</evidence>
<sequence>LAALDCSLDDVTHISAAGIAMFTAQQQRSGVQVAKNLARQLAKSRERARRQNATDNKILKDQDSNSNASDREIIKAGNKQTNPNISNDKQMEQLTGTDEMLDKMECEVSVVMAEIIACYPHLQQKKIIDQEDDGLNQKIKPQLSQLVKSLLLSTFPHIITNNGGKQDKNSASAAASAQSAWQASESFEHYRPN</sequence>
<name>A0A5J4PW74_9EUKA</name>
<feature type="region of interest" description="Disordered" evidence="1">
    <location>
        <begin position="43"/>
        <end position="71"/>
    </location>
</feature>
<dbReference type="AlphaFoldDB" id="A0A5J4PW74"/>
<feature type="region of interest" description="Disordered" evidence="1">
    <location>
        <begin position="163"/>
        <end position="193"/>
    </location>
</feature>
<feature type="non-terminal residue" evidence="2">
    <location>
        <position position="1"/>
    </location>
</feature>
<feature type="non-terminal residue" evidence="2">
    <location>
        <position position="193"/>
    </location>
</feature>
<accession>A0A5J4PW74</accession>
<dbReference type="EMBL" id="SNRW01048186">
    <property type="protein sequence ID" value="KAA6313715.1"/>
    <property type="molecule type" value="Genomic_DNA"/>
</dbReference>
<proteinExistence type="predicted"/>
<dbReference type="Proteomes" id="UP000324800">
    <property type="component" value="Unassembled WGS sequence"/>
</dbReference>
<protein>
    <submittedName>
        <fullName evidence="2">Uncharacterized protein</fullName>
    </submittedName>
</protein>
<comment type="caution">
    <text evidence="2">The sequence shown here is derived from an EMBL/GenBank/DDBJ whole genome shotgun (WGS) entry which is preliminary data.</text>
</comment>
<feature type="compositionally biased region" description="Low complexity" evidence="1">
    <location>
        <begin position="170"/>
        <end position="185"/>
    </location>
</feature>
<feature type="compositionally biased region" description="Basic and acidic residues" evidence="1">
    <location>
        <begin position="57"/>
        <end position="71"/>
    </location>
</feature>